<evidence type="ECO:0000313" key="3">
    <source>
        <dbReference type="Proteomes" id="UP000606396"/>
    </source>
</evidence>
<sequence length="325" mass="36737">MMSNHNSLFLELQKDVLNSSISVIDIMRKANWIAKKLNAKDFQGWISSELQGYSQKNLVPSYRIVKGTIRYWNQFHGWQPIIIKGLTSDEENMLCTRYLREPLSHFVELSKDNSNYFHIEFPTSAKELIMEWVKTEVDPVLQISKLSIIGIVESVKDHILDWTFHFDQDYSLNKEINFAYDEKQVTSGHSYQFVFNMNQSQKQDNSSIDKSTSIQAGRDAIGNIGNSQVSGSITNTIKSYQDINTDLIDVIQAITELRKEANTLTADRQSIANAAIGDIEVAVTNPTQIEKAKSALWTLWGVGQGVATFTNAVTAVAERFGVHFS</sequence>
<dbReference type="InterPro" id="IPR041304">
    <property type="entry name" value="AbiTii"/>
</dbReference>
<evidence type="ECO:0000313" key="2">
    <source>
        <dbReference type="EMBL" id="MBD2616573.1"/>
    </source>
</evidence>
<keyword evidence="3" id="KW-1185">Reference proteome</keyword>
<reference evidence="2 3" key="1">
    <citation type="journal article" date="2020" name="ISME J.">
        <title>Comparative genomics reveals insights into cyanobacterial evolution and habitat adaptation.</title>
        <authorList>
            <person name="Chen M.Y."/>
            <person name="Teng W.K."/>
            <person name="Zhao L."/>
            <person name="Hu C.X."/>
            <person name="Zhou Y.K."/>
            <person name="Han B.P."/>
            <person name="Song L.R."/>
            <person name="Shu W.S."/>
        </authorList>
    </citation>
    <scope>NUCLEOTIDE SEQUENCE [LARGE SCALE GENOMIC DNA]</scope>
    <source>
        <strain evidence="2 3">FACHB-252</strain>
    </source>
</reference>
<comment type="caution">
    <text evidence="2">The sequence shown here is derived from an EMBL/GenBank/DDBJ whole genome shotgun (WGS) entry which is preliminary data.</text>
</comment>
<protein>
    <recommendedName>
        <fullName evidence="1">AbiTii domain-containing protein</fullName>
    </recommendedName>
</protein>
<dbReference type="RefSeq" id="WP_190952981.1">
    <property type="nucleotide sequence ID" value="NZ_JACJTC010000067.1"/>
</dbReference>
<dbReference type="EMBL" id="JACJTC010000067">
    <property type="protein sequence ID" value="MBD2616573.1"/>
    <property type="molecule type" value="Genomic_DNA"/>
</dbReference>
<name>A0ABR8HN93_NOSPU</name>
<feature type="domain" description="AbiTii" evidence="1">
    <location>
        <begin position="7"/>
        <end position="187"/>
    </location>
</feature>
<evidence type="ECO:0000259" key="1">
    <source>
        <dbReference type="Pfam" id="PF18864"/>
    </source>
</evidence>
<proteinExistence type="predicted"/>
<organism evidence="2 3">
    <name type="scientific">Nostoc punctiforme FACHB-252</name>
    <dbReference type="NCBI Taxonomy" id="1357509"/>
    <lineage>
        <taxon>Bacteria</taxon>
        <taxon>Bacillati</taxon>
        <taxon>Cyanobacteriota</taxon>
        <taxon>Cyanophyceae</taxon>
        <taxon>Nostocales</taxon>
        <taxon>Nostocaceae</taxon>
        <taxon>Nostoc</taxon>
    </lineage>
</organism>
<dbReference type="Pfam" id="PF18864">
    <property type="entry name" value="AbiTii"/>
    <property type="match status" value="1"/>
</dbReference>
<dbReference type="Proteomes" id="UP000606396">
    <property type="component" value="Unassembled WGS sequence"/>
</dbReference>
<gene>
    <name evidence="2" type="ORF">H6G94_36060</name>
</gene>
<accession>A0ABR8HN93</accession>